<gene>
    <name evidence="1" type="ORF">RB653_007393</name>
</gene>
<organism evidence="1 2">
    <name type="scientific">Dictyostelium firmibasis</name>
    <dbReference type="NCBI Taxonomy" id="79012"/>
    <lineage>
        <taxon>Eukaryota</taxon>
        <taxon>Amoebozoa</taxon>
        <taxon>Evosea</taxon>
        <taxon>Eumycetozoa</taxon>
        <taxon>Dictyostelia</taxon>
        <taxon>Dictyosteliales</taxon>
        <taxon>Dictyosteliaceae</taxon>
        <taxon>Dictyostelium</taxon>
    </lineage>
</organism>
<accession>A0AAN7TUE9</accession>
<name>A0AAN7TUE9_9MYCE</name>
<sequence>MTLLNSLNILNLNNKNIILTIFDKSGQKNYQSNVQKSSTCYDFQKCYEGGYHFNDVKGIVPH</sequence>
<dbReference type="EMBL" id="JAVFKY010000005">
    <property type="protein sequence ID" value="KAK5576252.1"/>
    <property type="molecule type" value="Genomic_DNA"/>
</dbReference>
<dbReference type="Proteomes" id="UP001344447">
    <property type="component" value="Unassembled WGS sequence"/>
</dbReference>
<proteinExistence type="predicted"/>
<comment type="caution">
    <text evidence="1">The sequence shown here is derived from an EMBL/GenBank/DDBJ whole genome shotgun (WGS) entry which is preliminary data.</text>
</comment>
<protein>
    <submittedName>
        <fullName evidence="1">Uncharacterized protein</fullName>
    </submittedName>
</protein>
<keyword evidence="2" id="KW-1185">Reference proteome</keyword>
<evidence type="ECO:0000313" key="2">
    <source>
        <dbReference type="Proteomes" id="UP001344447"/>
    </source>
</evidence>
<dbReference type="AlphaFoldDB" id="A0AAN7TUE9"/>
<reference evidence="1 2" key="1">
    <citation type="submission" date="2023-11" db="EMBL/GenBank/DDBJ databases">
        <title>Dfirmibasis_genome.</title>
        <authorList>
            <person name="Edelbroek B."/>
            <person name="Kjellin J."/>
            <person name="Jerlstrom-Hultqvist J."/>
            <person name="Soderbom F."/>
        </authorList>
    </citation>
    <scope>NUCLEOTIDE SEQUENCE [LARGE SCALE GENOMIC DNA]</scope>
    <source>
        <strain evidence="1 2">TNS-C-14</strain>
    </source>
</reference>
<evidence type="ECO:0000313" key="1">
    <source>
        <dbReference type="EMBL" id="KAK5576252.1"/>
    </source>
</evidence>